<dbReference type="EMBL" id="LRBV02000005">
    <property type="status" value="NOT_ANNOTATED_CDS"/>
    <property type="molecule type" value="Genomic_DNA"/>
</dbReference>
<evidence type="ECO:0008006" key="3">
    <source>
        <dbReference type="Google" id="ProtNLM"/>
    </source>
</evidence>
<evidence type="ECO:0000313" key="2">
    <source>
        <dbReference type="Proteomes" id="UP000594261"/>
    </source>
</evidence>
<dbReference type="Proteomes" id="UP000594261">
    <property type="component" value="Chromosome 5"/>
</dbReference>
<proteinExistence type="predicted"/>
<reference evidence="1 2" key="1">
    <citation type="journal article" date="2016" name="G3 (Bethesda)">
        <title>First Draft Assembly and Annotation of the Genome of a California Endemic Oak Quercus lobata Nee (Fagaceae).</title>
        <authorList>
            <person name="Sork V.L."/>
            <person name="Fitz-Gibbon S.T."/>
            <person name="Puiu D."/>
            <person name="Crepeau M."/>
            <person name="Gugger P.F."/>
            <person name="Sherman R."/>
            <person name="Stevens K."/>
            <person name="Langley C.H."/>
            <person name="Pellegrini M."/>
            <person name="Salzberg S.L."/>
        </authorList>
    </citation>
    <scope>NUCLEOTIDE SEQUENCE [LARGE SCALE GENOMIC DNA]</scope>
    <source>
        <strain evidence="1 2">cv. SW786</strain>
    </source>
</reference>
<reference evidence="1" key="2">
    <citation type="submission" date="2021-01" db="UniProtKB">
        <authorList>
            <consortium name="EnsemblPlants"/>
        </authorList>
    </citation>
    <scope>IDENTIFICATION</scope>
</reference>
<organism evidence="1 2">
    <name type="scientific">Quercus lobata</name>
    <name type="common">Valley oak</name>
    <dbReference type="NCBI Taxonomy" id="97700"/>
    <lineage>
        <taxon>Eukaryota</taxon>
        <taxon>Viridiplantae</taxon>
        <taxon>Streptophyta</taxon>
        <taxon>Embryophyta</taxon>
        <taxon>Tracheophyta</taxon>
        <taxon>Spermatophyta</taxon>
        <taxon>Magnoliopsida</taxon>
        <taxon>eudicotyledons</taxon>
        <taxon>Gunneridae</taxon>
        <taxon>Pentapetalae</taxon>
        <taxon>rosids</taxon>
        <taxon>fabids</taxon>
        <taxon>Fagales</taxon>
        <taxon>Fagaceae</taxon>
        <taxon>Quercus</taxon>
    </lineage>
</organism>
<evidence type="ECO:0000313" key="1">
    <source>
        <dbReference type="EnsemblPlants" id="QL05p065310:mrna:CDS:1"/>
    </source>
</evidence>
<dbReference type="InParanoid" id="A0A7N2LQY5"/>
<sequence>MNLAKSKIMSETLRTHCKLGPKDTIHALWSCPMLSTVWQVLFVELLVTATNSCSSFLDVIQLAQQDQTCFALFACTASLIWQRRNNLRLGEDTFPLMKINSIAANSLQEFHQLHPTHSAIPQTARSVKWRLPPEGFLEVNFDGVVFAANNIASLGIIICNDSELVMAALSQQIPLPISVEMVEVGLSMSLSESGLCPTWNRLDGIGF</sequence>
<dbReference type="Gramene" id="QL05p065310:mrna">
    <property type="protein sequence ID" value="QL05p065310:mrna:CDS:1"/>
    <property type="gene ID" value="QL05p065310"/>
</dbReference>
<name>A0A7N2LQY5_QUELO</name>
<keyword evidence="2" id="KW-1185">Reference proteome</keyword>
<dbReference type="EnsemblPlants" id="QL05p065310:mrna">
    <property type="protein sequence ID" value="QL05p065310:mrna:CDS:1"/>
    <property type="gene ID" value="QL05p065310"/>
</dbReference>
<protein>
    <recommendedName>
        <fullName evidence="3">RNase H type-1 domain-containing protein</fullName>
    </recommendedName>
</protein>
<dbReference type="AlphaFoldDB" id="A0A7N2LQY5"/>
<accession>A0A7N2LQY5</accession>